<evidence type="ECO:0000313" key="2">
    <source>
        <dbReference type="EMBL" id="MBD8504672.1"/>
    </source>
</evidence>
<protein>
    <submittedName>
        <fullName evidence="2">PilZ domain-containing protein</fullName>
    </submittedName>
</protein>
<dbReference type="Proteomes" id="UP000603602">
    <property type="component" value="Unassembled WGS sequence"/>
</dbReference>
<accession>A0ABR9BEK8</accession>
<proteinExistence type="predicted"/>
<organism evidence="2 3">
    <name type="scientific">Thauera sedimentorum</name>
    <dbReference type="NCBI Taxonomy" id="2767595"/>
    <lineage>
        <taxon>Bacteria</taxon>
        <taxon>Pseudomonadati</taxon>
        <taxon>Pseudomonadota</taxon>
        <taxon>Betaproteobacteria</taxon>
        <taxon>Rhodocyclales</taxon>
        <taxon>Zoogloeaceae</taxon>
        <taxon>Thauera</taxon>
    </lineage>
</organism>
<feature type="domain" description="PilZ" evidence="1">
    <location>
        <begin position="3"/>
        <end position="107"/>
    </location>
</feature>
<comment type="caution">
    <text evidence="2">The sequence shown here is derived from an EMBL/GenBank/DDBJ whole genome shotgun (WGS) entry which is preliminary data.</text>
</comment>
<dbReference type="RefSeq" id="WP_187719501.1">
    <property type="nucleotide sequence ID" value="NZ_JACTAH010000003.1"/>
</dbReference>
<dbReference type="InterPro" id="IPR009875">
    <property type="entry name" value="PilZ_domain"/>
</dbReference>
<name>A0ABR9BEK8_9RHOO</name>
<gene>
    <name evidence="2" type="ORF">IFO67_17405</name>
</gene>
<evidence type="ECO:0000259" key="1">
    <source>
        <dbReference type="Pfam" id="PF07238"/>
    </source>
</evidence>
<reference evidence="3" key="1">
    <citation type="submission" date="2023-07" db="EMBL/GenBank/DDBJ databases">
        <title>Thauera sp. CAU 1555 isolated from sand of Yaerae Beach.</title>
        <authorList>
            <person name="Kim W."/>
        </authorList>
    </citation>
    <scope>NUCLEOTIDE SEQUENCE [LARGE SCALE GENOMIC DNA]</scope>
    <source>
        <strain evidence="3">CAU 1555</strain>
    </source>
</reference>
<keyword evidence="3" id="KW-1185">Reference proteome</keyword>
<evidence type="ECO:0000313" key="3">
    <source>
        <dbReference type="Proteomes" id="UP000603602"/>
    </source>
</evidence>
<dbReference type="Pfam" id="PF07238">
    <property type="entry name" value="PilZ"/>
    <property type="match status" value="1"/>
</dbReference>
<dbReference type="EMBL" id="JACYTO010000003">
    <property type="protein sequence ID" value="MBD8504672.1"/>
    <property type="molecule type" value="Genomic_DNA"/>
</dbReference>
<sequence>MDNRLFRRRSIAINFRVFDDATDTFIGRMGDLSPGGFMVYGPAVLATDTLYRLRVDYQDDKGAPRSARFKAKAMWSGADVNPELFSTGFRIYDLESPTARKALEDLLHRFTIGDEGDDD</sequence>